<keyword evidence="6 13" id="KW-1133">Transmembrane helix</keyword>
<keyword evidence="5 13" id="KW-0752">Steroid biosynthesis</keyword>
<evidence type="ECO:0000256" key="11">
    <source>
        <dbReference type="ARBA" id="ARBA00023166"/>
    </source>
</evidence>
<feature type="transmembrane region" description="Helical" evidence="13">
    <location>
        <begin position="32"/>
        <end position="55"/>
    </location>
</feature>
<evidence type="ECO:0000256" key="4">
    <source>
        <dbReference type="ARBA" id="ARBA00022692"/>
    </source>
</evidence>
<reference evidence="14" key="1">
    <citation type="submission" date="2023-06" db="EMBL/GenBank/DDBJ databases">
        <title>Black Yeasts Isolated from many extreme environments.</title>
        <authorList>
            <person name="Coleine C."/>
            <person name="Stajich J.E."/>
            <person name="Selbmann L."/>
        </authorList>
    </citation>
    <scope>NUCLEOTIDE SEQUENCE</scope>
    <source>
        <strain evidence="14">CCFEE 5200</strain>
    </source>
</reference>
<keyword evidence="4 13" id="KW-0812">Transmembrane</keyword>
<evidence type="ECO:0000313" key="14">
    <source>
        <dbReference type="EMBL" id="KAK0963479.1"/>
    </source>
</evidence>
<dbReference type="InterPro" id="IPR001171">
    <property type="entry name" value="ERG24_DHCR-like"/>
</dbReference>
<name>A0AAN6HAJ5_9PEZI</name>
<keyword evidence="3 13" id="KW-0444">Lipid biosynthesis</keyword>
<feature type="transmembrane region" description="Helical" evidence="13">
    <location>
        <begin position="259"/>
        <end position="278"/>
    </location>
</feature>
<dbReference type="PANTHER" id="PTHR21257">
    <property type="entry name" value="DELTA(14)-STEROL REDUCTASE"/>
    <property type="match status" value="1"/>
</dbReference>
<sequence length="486" mass="54495">MATQRRREKAAETETAVEPIGAGKSEAHGYEFGGPIGTFILTFGLPFVCYAFVFLCNDVTGCPAPSLLSPSKLFAPPALSTQSPRQYALNTLKRETGWPGLGGLINAEAMLGTLAWYGLSLLLHVLLPAQEVEGTELATGLCAAGTFVLGPNFQLWTFINTHMVQLLTTNILFAYLLATYFYLRSFSVKRGNSTHRELAAGGHTGNIMYDFFIGRELNPRVTIPYVGEIDVKSFMELRPGMLGWIVLNLAYMAKQYKSYGYITDSMLIVNFTQALYVLDALYMESAILTTLDLTRDGFGFMLAFGDIPWLPFTYSLQARYLAVHPVILGPWYSLAIMAIGIAGYIIFRGSNNEKNVFRKNPDDPSVAHLEYIQTASGSKLLTSGWWGRARHINYLGDWLLSWSYSLPTLLSGYRLTNSILTPGSRLVTTDGMKGWAIPVTYFYLLYFAILLVHRERRDEEKCRKKYGRDWEEYVAKVPYRIIPGVY</sequence>
<feature type="transmembrane region" description="Helical" evidence="13">
    <location>
        <begin position="328"/>
        <end position="347"/>
    </location>
</feature>
<dbReference type="GO" id="GO:0050613">
    <property type="term" value="F:Delta14-sterol reductase activity"/>
    <property type="evidence" value="ECO:0007669"/>
    <property type="project" value="TreeGrafter"/>
</dbReference>
<evidence type="ECO:0000256" key="13">
    <source>
        <dbReference type="RuleBase" id="RU369120"/>
    </source>
</evidence>
<comment type="caution">
    <text evidence="14">The sequence shown here is derived from an EMBL/GenBank/DDBJ whole genome shotgun (WGS) entry which is preliminary data.</text>
</comment>
<protein>
    <recommendedName>
        <fullName evidence="13">Delta(14)-sterol reductase</fullName>
    </recommendedName>
    <alternativeName>
        <fullName evidence="13">C-14 sterol reductase</fullName>
    </alternativeName>
    <alternativeName>
        <fullName evidence="13">Sterol C14-reductase</fullName>
    </alternativeName>
</protein>
<proteinExistence type="inferred from homology"/>
<feature type="transmembrane region" description="Helical" evidence="13">
    <location>
        <begin position="298"/>
        <end position="316"/>
    </location>
</feature>
<dbReference type="PANTHER" id="PTHR21257:SF52">
    <property type="entry name" value="DELTA(14)-STEROL REDUCTASE TM7SF2"/>
    <property type="match status" value="1"/>
</dbReference>
<evidence type="ECO:0000256" key="7">
    <source>
        <dbReference type="ARBA" id="ARBA00023002"/>
    </source>
</evidence>
<dbReference type="Gene3D" id="1.20.120.1630">
    <property type="match status" value="1"/>
</dbReference>
<keyword evidence="15" id="KW-1185">Reference proteome</keyword>
<evidence type="ECO:0000256" key="5">
    <source>
        <dbReference type="ARBA" id="ARBA00022955"/>
    </source>
</evidence>
<comment type="similarity">
    <text evidence="2 13">Belongs to the ERG4/ERG24 family.</text>
</comment>
<evidence type="ECO:0000256" key="2">
    <source>
        <dbReference type="ARBA" id="ARBA00005402"/>
    </source>
</evidence>
<keyword evidence="11 13" id="KW-1207">Sterol metabolism</keyword>
<feature type="transmembrane region" description="Helical" evidence="13">
    <location>
        <begin position="139"/>
        <end position="159"/>
    </location>
</feature>
<evidence type="ECO:0000256" key="12">
    <source>
        <dbReference type="ARBA" id="ARBA00023221"/>
    </source>
</evidence>
<keyword evidence="9 13" id="KW-0443">Lipid metabolism</keyword>
<evidence type="ECO:0000313" key="15">
    <source>
        <dbReference type="Proteomes" id="UP001175353"/>
    </source>
</evidence>
<feature type="transmembrane region" description="Helical" evidence="13">
    <location>
        <begin position="435"/>
        <end position="453"/>
    </location>
</feature>
<keyword evidence="10 13" id="KW-0472">Membrane</keyword>
<dbReference type="Pfam" id="PF01222">
    <property type="entry name" value="ERG4_ERG24"/>
    <property type="match status" value="1"/>
</dbReference>
<evidence type="ECO:0000256" key="1">
    <source>
        <dbReference type="ARBA" id="ARBA00004141"/>
    </source>
</evidence>
<organism evidence="14 15">
    <name type="scientific">Friedmanniomyces endolithicus</name>
    <dbReference type="NCBI Taxonomy" id="329885"/>
    <lineage>
        <taxon>Eukaryota</taxon>
        <taxon>Fungi</taxon>
        <taxon>Dikarya</taxon>
        <taxon>Ascomycota</taxon>
        <taxon>Pezizomycotina</taxon>
        <taxon>Dothideomycetes</taxon>
        <taxon>Dothideomycetidae</taxon>
        <taxon>Mycosphaerellales</taxon>
        <taxon>Teratosphaeriaceae</taxon>
        <taxon>Friedmanniomyces</taxon>
    </lineage>
</organism>
<comment type="subcellular location">
    <subcellularLocation>
        <location evidence="1">Membrane</location>
        <topology evidence="1">Multi-pass membrane protein</topology>
    </subcellularLocation>
</comment>
<keyword evidence="12 13" id="KW-0753">Steroid metabolism</keyword>
<evidence type="ECO:0000256" key="10">
    <source>
        <dbReference type="ARBA" id="ARBA00023136"/>
    </source>
</evidence>
<gene>
    <name evidence="14" type="primary">ERG24_2</name>
    <name evidence="14" type="ORF">LTR91_018989</name>
</gene>
<keyword evidence="8 13" id="KW-0756">Sterol biosynthesis</keyword>
<dbReference type="EMBL" id="JAUJLE010000276">
    <property type="protein sequence ID" value="KAK0963479.1"/>
    <property type="molecule type" value="Genomic_DNA"/>
</dbReference>
<feature type="transmembrane region" description="Helical" evidence="13">
    <location>
        <begin position="109"/>
        <end position="127"/>
    </location>
</feature>
<dbReference type="GO" id="GO:0005789">
    <property type="term" value="C:endoplasmic reticulum membrane"/>
    <property type="evidence" value="ECO:0007669"/>
    <property type="project" value="TreeGrafter"/>
</dbReference>
<dbReference type="InterPro" id="IPR018083">
    <property type="entry name" value="Sterol_reductase_CS"/>
</dbReference>
<accession>A0AAN6HAJ5</accession>
<dbReference type="PROSITE" id="PS01017">
    <property type="entry name" value="STEROL_REDUCT_1"/>
    <property type="match status" value="1"/>
</dbReference>
<evidence type="ECO:0000256" key="8">
    <source>
        <dbReference type="ARBA" id="ARBA00023011"/>
    </source>
</evidence>
<evidence type="ECO:0000256" key="9">
    <source>
        <dbReference type="ARBA" id="ARBA00023098"/>
    </source>
</evidence>
<evidence type="ECO:0000256" key="6">
    <source>
        <dbReference type="ARBA" id="ARBA00022989"/>
    </source>
</evidence>
<keyword evidence="7 13" id="KW-0560">Oxidoreductase</keyword>
<evidence type="ECO:0000256" key="3">
    <source>
        <dbReference type="ARBA" id="ARBA00022516"/>
    </source>
</evidence>
<dbReference type="AlphaFoldDB" id="A0AAN6HAJ5"/>
<feature type="transmembrane region" description="Helical" evidence="13">
    <location>
        <begin position="165"/>
        <end position="183"/>
    </location>
</feature>
<dbReference type="PROSITE" id="PS01018">
    <property type="entry name" value="STEROL_REDUCT_2"/>
    <property type="match status" value="1"/>
</dbReference>
<dbReference type="GO" id="GO:0006696">
    <property type="term" value="P:ergosterol biosynthetic process"/>
    <property type="evidence" value="ECO:0007669"/>
    <property type="project" value="TreeGrafter"/>
</dbReference>
<dbReference type="Proteomes" id="UP001175353">
    <property type="component" value="Unassembled WGS sequence"/>
</dbReference>